<evidence type="ECO:0000313" key="2">
    <source>
        <dbReference type="Proteomes" id="UP001209535"/>
    </source>
</evidence>
<dbReference type="CDD" id="cd07812">
    <property type="entry name" value="SRPBCC"/>
    <property type="match status" value="1"/>
</dbReference>
<dbReference type="Gene3D" id="3.30.530.20">
    <property type="match status" value="1"/>
</dbReference>
<sequence length="157" mass="17738">MKFSTVQDIAAPADLVFDAVSDFAAFERAALRRGAEVSRVDRPEEGILGTTWSLRFPLRGRMRRLVCDVQRFEPPNAMLVAAESGGFEMTLNVGLVALARARTRLGLDLEIRPRSMTARLMLQTLKLKRASYMREFEGRVKRYAGELEQRHAPGRVE</sequence>
<gene>
    <name evidence="1" type="ORF">OEZ60_19555</name>
</gene>
<organism evidence="1 2">
    <name type="scientific">Albidovulum salinarum</name>
    <dbReference type="NCBI Taxonomy" id="2984153"/>
    <lineage>
        <taxon>Bacteria</taxon>
        <taxon>Pseudomonadati</taxon>
        <taxon>Pseudomonadota</taxon>
        <taxon>Alphaproteobacteria</taxon>
        <taxon>Rhodobacterales</taxon>
        <taxon>Paracoccaceae</taxon>
        <taxon>Albidovulum</taxon>
    </lineage>
</organism>
<accession>A0ABT2X8W6</accession>
<name>A0ABT2X8W6_9RHOB</name>
<comment type="caution">
    <text evidence="1">The sequence shown here is derived from an EMBL/GenBank/DDBJ whole genome shotgun (WGS) entry which is preliminary data.</text>
</comment>
<dbReference type="SUPFAM" id="SSF55961">
    <property type="entry name" value="Bet v1-like"/>
    <property type="match status" value="1"/>
</dbReference>
<dbReference type="RefSeq" id="WP_263339910.1">
    <property type="nucleotide sequence ID" value="NZ_JAOVQO010000023.1"/>
</dbReference>
<keyword evidence="2" id="KW-1185">Reference proteome</keyword>
<evidence type="ECO:0000313" key="1">
    <source>
        <dbReference type="EMBL" id="MCU9850189.1"/>
    </source>
</evidence>
<dbReference type="InterPro" id="IPR019587">
    <property type="entry name" value="Polyketide_cyclase/dehydratase"/>
</dbReference>
<proteinExistence type="predicted"/>
<dbReference type="Pfam" id="PF10604">
    <property type="entry name" value="Polyketide_cyc2"/>
    <property type="match status" value="1"/>
</dbReference>
<dbReference type="Proteomes" id="UP001209535">
    <property type="component" value="Unassembled WGS sequence"/>
</dbReference>
<protein>
    <submittedName>
        <fullName evidence="1">SRPBCC family protein</fullName>
    </submittedName>
</protein>
<dbReference type="InterPro" id="IPR023393">
    <property type="entry name" value="START-like_dom_sf"/>
</dbReference>
<dbReference type="EMBL" id="JAOVQO010000023">
    <property type="protein sequence ID" value="MCU9850189.1"/>
    <property type="molecule type" value="Genomic_DNA"/>
</dbReference>
<reference evidence="1 2" key="1">
    <citation type="submission" date="2022-10" db="EMBL/GenBank/DDBJ databases">
        <title>Defluviimonas sp. nov., isolated from ocean surface sediments.</title>
        <authorList>
            <person name="He W."/>
            <person name="Wang L."/>
            <person name="Zhang D.-F."/>
        </authorList>
    </citation>
    <scope>NUCLEOTIDE SEQUENCE [LARGE SCALE GENOMIC DNA]</scope>
    <source>
        <strain evidence="1 2">WL0024</strain>
    </source>
</reference>